<comment type="caution">
    <text evidence="1">The sequence shown here is derived from an EMBL/GenBank/DDBJ whole genome shotgun (WGS) entry which is preliminary data.</text>
</comment>
<organism evidence="1 2">
    <name type="scientific">Cylicocyclus nassatus</name>
    <name type="common">Nematode worm</name>
    <dbReference type="NCBI Taxonomy" id="53992"/>
    <lineage>
        <taxon>Eukaryota</taxon>
        <taxon>Metazoa</taxon>
        <taxon>Ecdysozoa</taxon>
        <taxon>Nematoda</taxon>
        <taxon>Chromadorea</taxon>
        <taxon>Rhabditida</taxon>
        <taxon>Rhabditina</taxon>
        <taxon>Rhabditomorpha</taxon>
        <taxon>Strongyloidea</taxon>
        <taxon>Strongylidae</taxon>
        <taxon>Cylicocyclus</taxon>
    </lineage>
</organism>
<reference evidence="1" key="1">
    <citation type="submission" date="2023-07" db="EMBL/GenBank/DDBJ databases">
        <authorList>
            <consortium name="CYATHOMIX"/>
        </authorList>
    </citation>
    <scope>NUCLEOTIDE SEQUENCE</scope>
    <source>
        <strain evidence="1">N/A</strain>
    </source>
</reference>
<dbReference type="EMBL" id="CATQJL010000001">
    <property type="protein sequence ID" value="CAJ0589276.1"/>
    <property type="molecule type" value="Genomic_DNA"/>
</dbReference>
<accession>A0AA36DL75</accession>
<dbReference type="AlphaFoldDB" id="A0AA36DL75"/>
<proteinExistence type="predicted"/>
<dbReference type="Proteomes" id="UP001176961">
    <property type="component" value="Unassembled WGS sequence"/>
</dbReference>
<keyword evidence="2" id="KW-1185">Reference proteome</keyword>
<evidence type="ECO:0000313" key="2">
    <source>
        <dbReference type="Proteomes" id="UP001176961"/>
    </source>
</evidence>
<evidence type="ECO:0000313" key="1">
    <source>
        <dbReference type="EMBL" id="CAJ0589276.1"/>
    </source>
</evidence>
<gene>
    <name evidence="1" type="ORF">CYNAS_LOCUS1259</name>
</gene>
<protein>
    <submittedName>
        <fullName evidence="1">Uncharacterized protein</fullName>
    </submittedName>
</protein>
<name>A0AA36DL75_CYLNA</name>
<sequence length="74" mass="8504">MEMQLNFLAVKNYHRTTSVATPAFIVRRRGSKRIFRVKYENEILTAPDSSGDVCISVIEGSDPGRWKKVEIYVQ</sequence>